<dbReference type="InterPro" id="IPR051156">
    <property type="entry name" value="Mito/Outer_Membr_Metalloprot"/>
</dbReference>
<evidence type="ECO:0000313" key="9">
    <source>
        <dbReference type="EMBL" id="CAH9061914.1"/>
    </source>
</evidence>
<dbReference type="EC" id="3.4.-.-" evidence="9"/>
<feature type="domain" description="Peptidase M48" evidence="8">
    <location>
        <begin position="158"/>
        <end position="342"/>
    </location>
</feature>
<dbReference type="PANTHER" id="PTHR22726">
    <property type="entry name" value="METALLOENDOPEPTIDASE OMA1"/>
    <property type="match status" value="1"/>
</dbReference>
<evidence type="ECO:0000313" key="10">
    <source>
        <dbReference type="Proteomes" id="UP001152447"/>
    </source>
</evidence>
<dbReference type="GO" id="GO:0046872">
    <property type="term" value="F:metal ion binding"/>
    <property type="evidence" value="ECO:0007669"/>
    <property type="project" value="UniProtKB-KW"/>
</dbReference>
<keyword evidence="7" id="KW-0812">Transmembrane</keyword>
<comment type="caution">
    <text evidence="9">The sequence shown here is derived from an EMBL/GenBank/DDBJ whole genome shotgun (WGS) entry which is preliminary data.</text>
</comment>
<evidence type="ECO:0000256" key="1">
    <source>
        <dbReference type="ARBA" id="ARBA00022670"/>
    </source>
</evidence>
<evidence type="ECO:0000256" key="6">
    <source>
        <dbReference type="RuleBase" id="RU003983"/>
    </source>
</evidence>
<proteinExistence type="inferred from homology"/>
<organism evidence="9 10">
    <name type="scientific">Pseudoalteromonas haloplanktis</name>
    <name type="common">Alteromonas haloplanktis</name>
    <dbReference type="NCBI Taxonomy" id="228"/>
    <lineage>
        <taxon>Bacteria</taxon>
        <taxon>Pseudomonadati</taxon>
        <taxon>Pseudomonadota</taxon>
        <taxon>Gammaproteobacteria</taxon>
        <taxon>Alteromonadales</taxon>
        <taxon>Pseudoalteromonadaceae</taxon>
        <taxon>Pseudoalteromonas</taxon>
    </lineage>
</organism>
<reference evidence="9" key="1">
    <citation type="submission" date="2022-07" db="EMBL/GenBank/DDBJ databases">
        <authorList>
            <person name="Criscuolo A."/>
        </authorList>
    </citation>
    <scope>NUCLEOTIDE SEQUENCE</scope>
    <source>
        <strain evidence="9">CIP103197</strain>
    </source>
</reference>
<dbReference type="InterPro" id="IPR001915">
    <property type="entry name" value="Peptidase_M48"/>
</dbReference>
<evidence type="ECO:0000256" key="4">
    <source>
        <dbReference type="ARBA" id="ARBA00022833"/>
    </source>
</evidence>
<name>A0A9W4R0P1_PSEHA</name>
<comment type="cofactor">
    <cofactor evidence="6">
        <name>Zn(2+)</name>
        <dbReference type="ChEBI" id="CHEBI:29105"/>
    </cofactor>
    <text evidence="6">Binds 1 zinc ion per subunit.</text>
</comment>
<dbReference type="EMBL" id="CAMAPB010000039">
    <property type="protein sequence ID" value="CAH9061914.1"/>
    <property type="molecule type" value="Genomic_DNA"/>
</dbReference>
<evidence type="ECO:0000259" key="8">
    <source>
        <dbReference type="Pfam" id="PF01435"/>
    </source>
</evidence>
<dbReference type="GO" id="GO:0004222">
    <property type="term" value="F:metalloendopeptidase activity"/>
    <property type="evidence" value="ECO:0007669"/>
    <property type="project" value="InterPro"/>
</dbReference>
<keyword evidence="3 6" id="KW-0378">Hydrolase</keyword>
<keyword evidence="10" id="KW-1185">Reference proteome</keyword>
<feature type="transmembrane region" description="Helical" evidence="7">
    <location>
        <begin position="96"/>
        <end position="117"/>
    </location>
</feature>
<dbReference type="CDD" id="cd07332">
    <property type="entry name" value="M48C_Oma1_like"/>
    <property type="match status" value="1"/>
</dbReference>
<dbReference type="GO" id="GO:0016020">
    <property type="term" value="C:membrane"/>
    <property type="evidence" value="ECO:0007669"/>
    <property type="project" value="TreeGrafter"/>
</dbReference>
<keyword evidence="1 6" id="KW-0645">Protease</keyword>
<accession>A0A9W4R0P1</accession>
<sequence length="346" mass="38868">MSNYPIFGCYYYPNSSQHIKSYAHLSHEQITLVDSENTTLLASTIDNCQLDSPLPGMASELNFADGGRFIPQDVEFRWPFALKEHGLSERLEKNKILIVASVLLIPLLLWLILYRLIPSVAVYSVNLAPASTIETMGEQTLSVIEKVALEPSQLSTNKQSEIQQQWRLMLNSLNLDSAKFRLSFYQSDYFSANAFALPNGRVVVTDELVDLLKNDPDALRAILLHEIGHVQHHHSIRLAAQAAASTVVFAVIFGDLEGILEVVLGSGSSFLQQAFSRDMEQEADVYAIKNLLKLGYSNHDFADAIEALENNLQAQEGSYDDTWLKYLSTHPSSQERIEYARQYKPQ</sequence>
<keyword evidence="7" id="KW-0472">Membrane</keyword>
<evidence type="ECO:0000256" key="7">
    <source>
        <dbReference type="SAM" id="Phobius"/>
    </source>
</evidence>
<dbReference type="Proteomes" id="UP001152447">
    <property type="component" value="Unassembled WGS sequence"/>
</dbReference>
<evidence type="ECO:0000256" key="2">
    <source>
        <dbReference type="ARBA" id="ARBA00022723"/>
    </source>
</evidence>
<evidence type="ECO:0000256" key="5">
    <source>
        <dbReference type="ARBA" id="ARBA00023049"/>
    </source>
</evidence>
<evidence type="ECO:0000256" key="3">
    <source>
        <dbReference type="ARBA" id="ARBA00022801"/>
    </source>
</evidence>
<keyword evidence="5 6" id="KW-0482">Metalloprotease</keyword>
<gene>
    <name evidence="9" type="primary">bepA_2</name>
    <name evidence="9" type="ORF">PSEHALCIP103_02591</name>
</gene>
<dbReference type="Gene3D" id="3.30.2010.10">
    <property type="entry name" value="Metalloproteases ('zincins'), catalytic domain"/>
    <property type="match status" value="1"/>
</dbReference>
<keyword evidence="2" id="KW-0479">Metal-binding</keyword>
<protein>
    <submittedName>
        <fullName evidence="9">Beta-barrel assembly-enhancing protease</fullName>
        <ecNumber evidence="9">3.4.-.-</ecNumber>
    </submittedName>
</protein>
<keyword evidence="7" id="KW-1133">Transmembrane helix</keyword>
<dbReference type="Pfam" id="PF01435">
    <property type="entry name" value="Peptidase_M48"/>
    <property type="match status" value="1"/>
</dbReference>
<dbReference type="AlphaFoldDB" id="A0A9W4R0P1"/>
<dbReference type="RefSeq" id="WP_262976983.1">
    <property type="nucleotide sequence ID" value="NZ_CAMAPB010000039.1"/>
</dbReference>
<comment type="similarity">
    <text evidence="6">Belongs to the peptidase M48 family.</text>
</comment>
<dbReference type="PANTHER" id="PTHR22726:SF1">
    <property type="entry name" value="METALLOENDOPEPTIDASE OMA1, MITOCHONDRIAL"/>
    <property type="match status" value="1"/>
</dbReference>
<dbReference type="GO" id="GO:0051603">
    <property type="term" value="P:proteolysis involved in protein catabolic process"/>
    <property type="evidence" value="ECO:0007669"/>
    <property type="project" value="TreeGrafter"/>
</dbReference>
<keyword evidence="4 6" id="KW-0862">Zinc</keyword>